<evidence type="ECO:0000256" key="7">
    <source>
        <dbReference type="ARBA" id="ARBA00022968"/>
    </source>
</evidence>
<evidence type="ECO:0000256" key="6">
    <source>
        <dbReference type="ARBA" id="ARBA00022692"/>
    </source>
</evidence>
<dbReference type="InterPro" id="IPR003859">
    <property type="entry name" value="Galactosyl_T"/>
</dbReference>
<dbReference type="PANTHER" id="PTHR19300:SF57">
    <property type="entry name" value="BETA-1,4-N-ACETYLGALACTOSAMINYLTRANSFERASE"/>
    <property type="match status" value="1"/>
</dbReference>
<dbReference type="InterPro" id="IPR027995">
    <property type="entry name" value="Galactosyl_T_N"/>
</dbReference>
<dbReference type="PANTHER" id="PTHR19300">
    <property type="entry name" value="BETA-1,4-GALACTOSYLTRANSFERASE"/>
    <property type="match status" value="1"/>
</dbReference>
<dbReference type="EMBL" id="UYJE01000507">
    <property type="protein sequence ID" value="VDH93762.1"/>
    <property type="molecule type" value="Genomic_DNA"/>
</dbReference>
<accession>A0A8B6BQT2</accession>
<dbReference type="Pfam" id="PF13733">
    <property type="entry name" value="Glyco_transf_7N"/>
    <property type="match status" value="1"/>
</dbReference>
<dbReference type="UniPathway" id="UPA00378"/>
<keyword evidence="5 14" id="KW-0808">Transferase</keyword>
<dbReference type="InterPro" id="IPR029063">
    <property type="entry name" value="SAM-dependent_MTases_sf"/>
</dbReference>
<dbReference type="InterPro" id="IPR025714">
    <property type="entry name" value="Methyltranfer_dom"/>
</dbReference>
<sequence>MTAPYDDVVLKNQIKHLLQREKPHSVKGDFKTKEDIHCIRTVEQFRNRDGNFIVPPDKILEALPTNVVECLYHRITTSIQAFCAKRGRHGTMNNGWNICEDGCYKPNQNTNIWVISTVNDKMNAQSIDLHYKAKVHRHKPSMKYGQYDTAITPKDKSGLFDHSTQFGVWSDEVKRRSNSRDVIILDVENLTEKILSDVIKNGLLNKIQQLSIRINYADDQTGIKYLSALKHLRSLFQAGFRIYWTEPEWSCILQNKKRTRCVYLDMIYHTCKELEDTEGISIGTDEITTLVDNTHFVIPDDRKLTSFSEKELNGLYIRYLTSIQTHCKEVLRLGLISDGGWNVCHDKQYRPSDPCLVYSFGIFWDFSFDDAVAETYGCEIHSFDPSMNTSDFKRGNSIWFHKLGLSDQTGIDGKHKWKILTLQDILSNLNHTSKTLDILKMDIESMEWQSLLNMIKTGALRNIRQLYVEFHGSTASDHCRPDLLTGLLDQQVCFLSVLKTGRLDQNQKQVCFLTSSVDRVPKNDHYEQYKGNVFYLGILIKTRENDTKTKRPKAVLKKTCMKYHNRRGCVTLFFIIGLALYIVDISVVSHEKHWWNDRNISFILNNLNLASSGYDKHSTAYKLYRILKTRINDVCAFPPDSLSGHYRPPKCTPVQKVAIIVPYRDRQKQLQVFLNNVIPKLKRQQLEFAIYVIEQKSGLSFNKGMMANIGFKEAVSDMEFDCLVFHDVDVLPEDDRNFYICSDNPIHMSVKVEQFGYRLVYEKLAGGIITFSKEQFQEINGFCNQFFGWGGEDDDLYRRIKFHKYELIRPFEDFGICGSVSHKPAEKNSDRRKFLKYSYEEWKNDGLSNLEYSLLRKERKQLYRWIYVSI</sequence>
<feature type="domain" description="Galactosyltransferase N-terminal" evidence="13">
    <location>
        <begin position="643"/>
        <end position="742"/>
    </location>
</feature>
<proteinExistence type="inferred from homology"/>
<feature type="domain" description="Galactosyltransferase C-terminal" evidence="11">
    <location>
        <begin position="747"/>
        <end position="823"/>
    </location>
</feature>
<dbReference type="Pfam" id="PF13383">
    <property type="entry name" value="Methyltransf_22"/>
    <property type="match status" value="1"/>
</dbReference>
<evidence type="ECO:0000259" key="12">
    <source>
        <dbReference type="Pfam" id="PF13383"/>
    </source>
</evidence>
<organism evidence="14 15">
    <name type="scientific">Mytilus galloprovincialis</name>
    <name type="common">Mediterranean mussel</name>
    <dbReference type="NCBI Taxonomy" id="29158"/>
    <lineage>
        <taxon>Eukaryota</taxon>
        <taxon>Metazoa</taxon>
        <taxon>Spiralia</taxon>
        <taxon>Lophotrochozoa</taxon>
        <taxon>Mollusca</taxon>
        <taxon>Bivalvia</taxon>
        <taxon>Autobranchia</taxon>
        <taxon>Pteriomorphia</taxon>
        <taxon>Mytilida</taxon>
        <taxon>Mytiloidea</taxon>
        <taxon>Mytilidae</taxon>
        <taxon>Mytilinae</taxon>
        <taxon>Mytilus</taxon>
    </lineage>
</organism>
<dbReference type="Pfam" id="PF02709">
    <property type="entry name" value="Glyco_transf_7C"/>
    <property type="match status" value="1"/>
</dbReference>
<evidence type="ECO:0000259" key="13">
    <source>
        <dbReference type="Pfam" id="PF13733"/>
    </source>
</evidence>
<dbReference type="GO" id="GO:0005975">
    <property type="term" value="P:carbohydrate metabolic process"/>
    <property type="evidence" value="ECO:0007669"/>
    <property type="project" value="InterPro"/>
</dbReference>
<dbReference type="EC" id="2.4.1.274" evidence="14"/>
<evidence type="ECO:0000259" key="11">
    <source>
        <dbReference type="Pfam" id="PF02709"/>
    </source>
</evidence>
<comment type="caution">
    <text evidence="14">The sequence shown here is derived from an EMBL/GenBank/DDBJ whole genome shotgun (WGS) entry which is preliminary data.</text>
</comment>
<keyword evidence="4 14" id="KW-0328">Glycosyltransferase</keyword>
<dbReference type="GO" id="GO:0005794">
    <property type="term" value="C:Golgi apparatus"/>
    <property type="evidence" value="ECO:0007669"/>
    <property type="project" value="TreeGrafter"/>
</dbReference>
<dbReference type="InterPro" id="IPR027791">
    <property type="entry name" value="Galactosyl_T_C"/>
</dbReference>
<evidence type="ECO:0000256" key="9">
    <source>
        <dbReference type="ARBA" id="ARBA00023136"/>
    </source>
</evidence>
<evidence type="ECO:0000256" key="4">
    <source>
        <dbReference type="ARBA" id="ARBA00022676"/>
    </source>
</evidence>
<dbReference type="SUPFAM" id="SSF53335">
    <property type="entry name" value="S-adenosyl-L-methionine-dependent methyltransferases"/>
    <property type="match status" value="1"/>
</dbReference>
<keyword evidence="8" id="KW-1133">Transmembrane helix</keyword>
<keyword evidence="15" id="KW-1185">Reference proteome</keyword>
<protein>
    <submittedName>
        <fullName evidence="14">Beta-1,4-galactosyltransferase 6</fullName>
        <ecNumber evidence="14">2.4.1.274</ecNumber>
    </submittedName>
</protein>
<reference evidence="14" key="1">
    <citation type="submission" date="2018-11" db="EMBL/GenBank/DDBJ databases">
        <authorList>
            <person name="Alioto T."/>
            <person name="Alioto T."/>
        </authorList>
    </citation>
    <scope>NUCLEOTIDE SEQUENCE</scope>
</reference>
<dbReference type="GO" id="GO:0016020">
    <property type="term" value="C:membrane"/>
    <property type="evidence" value="ECO:0007669"/>
    <property type="project" value="UniProtKB-SubCell"/>
</dbReference>
<dbReference type="Proteomes" id="UP000596742">
    <property type="component" value="Unassembled WGS sequence"/>
</dbReference>
<dbReference type="Gene3D" id="3.90.550.10">
    <property type="entry name" value="Spore Coat Polysaccharide Biosynthesis Protein SpsA, Chain A"/>
    <property type="match status" value="1"/>
</dbReference>
<keyword evidence="6" id="KW-0812">Transmembrane</keyword>
<evidence type="ECO:0000256" key="5">
    <source>
        <dbReference type="ARBA" id="ARBA00022679"/>
    </source>
</evidence>
<dbReference type="CDD" id="cd00899">
    <property type="entry name" value="b4GalT"/>
    <property type="match status" value="1"/>
</dbReference>
<evidence type="ECO:0000256" key="2">
    <source>
        <dbReference type="ARBA" id="ARBA00004922"/>
    </source>
</evidence>
<feature type="domain" description="Methyltransferase" evidence="12">
    <location>
        <begin position="326"/>
        <end position="476"/>
    </location>
</feature>
<name>A0A8B6BQT2_MYTGA</name>
<gene>
    <name evidence="14" type="ORF">MGAL_10B066322</name>
</gene>
<dbReference type="InterPro" id="IPR029044">
    <property type="entry name" value="Nucleotide-diphossugar_trans"/>
</dbReference>
<keyword evidence="7" id="KW-0735">Signal-anchor</keyword>
<keyword evidence="10" id="KW-0325">Glycoprotein</keyword>
<evidence type="ECO:0000256" key="3">
    <source>
        <dbReference type="ARBA" id="ARBA00005735"/>
    </source>
</evidence>
<evidence type="ECO:0000313" key="14">
    <source>
        <dbReference type="EMBL" id="VDH93762.1"/>
    </source>
</evidence>
<comment type="pathway">
    <text evidence="2">Protein modification; protein glycosylation.</text>
</comment>
<dbReference type="GO" id="GO:0008489">
    <property type="term" value="F:UDP-galactose:glucosylceramide beta-1,4-galactosyltransferase activity"/>
    <property type="evidence" value="ECO:0007669"/>
    <property type="project" value="UniProtKB-EC"/>
</dbReference>
<keyword evidence="9" id="KW-0472">Membrane</keyword>
<dbReference type="OrthoDB" id="10006218at2759"/>
<evidence type="ECO:0000256" key="1">
    <source>
        <dbReference type="ARBA" id="ARBA00004606"/>
    </source>
</evidence>
<evidence type="ECO:0000256" key="8">
    <source>
        <dbReference type="ARBA" id="ARBA00022989"/>
    </source>
</evidence>
<dbReference type="PRINTS" id="PR02050">
    <property type="entry name" value="B14GALTRFASE"/>
</dbReference>
<evidence type="ECO:0000313" key="15">
    <source>
        <dbReference type="Proteomes" id="UP000596742"/>
    </source>
</evidence>
<evidence type="ECO:0000256" key="10">
    <source>
        <dbReference type="ARBA" id="ARBA00023180"/>
    </source>
</evidence>
<comment type="similarity">
    <text evidence="3">Belongs to the glycosyltransferase 7 family.</text>
</comment>
<comment type="subcellular location">
    <subcellularLocation>
        <location evidence="1">Membrane</location>
        <topology evidence="1">Single-pass type II membrane protein</topology>
    </subcellularLocation>
</comment>
<dbReference type="SUPFAM" id="SSF53448">
    <property type="entry name" value="Nucleotide-diphospho-sugar transferases"/>
    <property type="match status" value="1"/>
</dbReference>
<dbReference type="AlphaFoldDB" id="A0A8B6BQT2"/>